<sequence length="91" mass="9157">MPLYEYRCESCGEQEEKLEGFSAPTEHACEACGAPAGMKRQISRTAFNLAGGGWYAGGYSTAAPTPKADASPAPAAPKGCAGGCACHGGGN</sequence>
<dbReference type="PANTHER" id="PTHR34404:SF3">
    <property type="entry name" value="REGULATORY PROTEIN, FMDB FAMILY"/>
    <property type="match status" value="1"/>
</dbReference>
<dbReference type="EMBL" id="AP027081">
    <property type="protein sequence ID" value="BDU75313.1"/>
    <property type="molecule type" value="Genomic_DNA"/>
</dbReference>
<dbReference type="AlphaFoldDB" id="A0AA48H3G7"/>
<evidence type="ECO:0000313" key="3">
    <source>
        <dbReference type="Proteomes" id="UP001228113"/>
    </source>
</evidence>
<name>A0AA48H3G7_9BACT</name>
<organism evidence="2 3">
    <name type="scientific">Mesoterricola sediminis</name>
    <dbReference type="NCBI Taxonomy" id="2927980"/>
    <lineage>
        <taxon>Bacteria</taxon>
        <taxon>Pseudomonadati</taxon>
        <taxon>Acidobacteriota</taxon>
        <taxon>Holophagae</taxon>
        <taxon>Holophagales</taxon>
        <taxon>Holophagaceae</taxon>
        <taxon>Mesoterricola</taxon>
    </lineage>
</organism>
<proteinExistence type="predicted"/>
<gene>
    <name evidence="2" type="ORF">METESE_02710</name>
</gene>
<dbReference type="SMART" id="SM00834">
    <property type="entry name" value="CxxC_CXXC_SSSS"/>
    <property type="match status" value="1"/>
</dbReference>
<dbReference type="Pfam" id="PF09723">
    <property type="entry name" value="Zn_ribbon_8"/>
    <property type="match status" value="1"/>
</dbReference>
<keyword evidence="3" id="KW-1185">Reference proteome</keyword>
<evidence type="ECO:0000259" key="1">
    <source>
        <dbReference type="SMART" id="SM00834"/>
    </source>
</evidence>
<accession>A0AA48H3G7</accession>
<dbReference type="InterPro" id="IPR013429">
    <property type="entry name" value="Regulatory_FmdB_Zinc_ribbon"/>
</dbReference>
<dbReference type="NCBIfam" id="TIGR02605">
    <property type="entry name" value="CxxC_CxxC_SSSS"/>
    <property type="match status" value="1"/>
</dbReference>
<reference evidence="2" key="1">
    <citation type="journal article" date="2023" name="Int. J. Syst. Evol. Microbiol.">
        <title>Mesoterricola silvestris gen. nov., sp. nov., Mesoterricola sediminis sp. nov., Geothrix oryzae sp. nov., Geothrix edaphica sp. nov., Geothrix rubra sp. nov., and Geothrix limicola sp. nov., six novel members of Acidobacteriota isolated from soils.</title>
        <authorList>
            <person name="Itoh H."/>
            <person name="Sugisawa Y."/>
            <person name="Mise K."/>
            <person name="Xu Z."/>
            <person name="Kuniyasu M."/>
            <person name="Ushijima N."/>
            <person name="Kawano K."/>
            <person name="Kobayashi E."/>
            <person name="Shiratori Y."/>
            <person name="Masuda Y."/>
            <person name="Senoo K."/>
        </authorList>
    </citation>
    <scope>NUCLEOTIDE SEQUENCE</scope>
    <source>
        <strain evidence="2">W786</strain>
    </source>
</reference>
<feature type="domain" description="Putative regulatory protein FmdB zinc ribbon" evidence="1">
    <location>
        <begin position="1"/>
        <end position="43"/>
    </location>
</feature>
<dbReference type="Proteomes" id="UP001228113">
    <property type="component" value="Chromosome"/>
</dbReference>
<dbReference type="RefSeq" id="WP_243330235.1">
    <property type="nucleotide sequence ID" value="NZ_AP027081.1"/>
</dbReference>
<dbReference type="KEGG" id="msea:METESE_02710"/>
<protein>
    <recommendedName>
        <fullName evidence="1">Putative regulatory protein FmdB zinc ribbon domain-containing protein</fullName>
    </recommendedName>
</protein>
<evidence type="ECO:0000313" key="2">
    <source>
        <dbReference type="EMBL" id="BDU75313.1"/>
    </source>
</evidence>
<dbReference type="PANTHER" id="PTHR34404">
    <property type="entry name" value="REGULATORY PROTEIN, FMDB FAMILY"/>
    <property type="match status" value="1"/>
</dbReference>